<feature type="signal peptide" evidence="2">
    <location>
        <begin position="1"/>
        <end position="19"/>
    </location>
</feature>
<accession>A0A410JR56</accession>
<dbReference type="InterPro" id="IPR001375">
    <property type="entry name" value="Peptidase_S9_cat"/>
</dbReference>
<dbReference type="Gene3D" id="3.40.50.1820">
    <property type="entry name" value="alpha/beta hydrolase"/>
    <property type="match status" value="1"/>
</dbReference>
<organism evidence="4 5">
    <name type="scientific">Ornithobacterium rhinotracheale</name>
    <dbReference type="NCBI Taxonomy" id="28251"/>
    <lineage>
        <taxon>Bacteria</taxon>
        <taxon>Pseudomonadati</taxon>
        <taxon>Bacteroidota</taxon>
        <taxon>Flavobacteriia</taxon>
        <taxon>Flavobacteriales</taxon>
        <taxon>Weeksellaceae</taxon>
        <taxon>Ornithobacterium</taxon>
    </lineage>
</organism>
<evidence type="ECO:0000259" key="3">
    <source>
        <dbReference type="Pfam" id="PF00326"/>
    </source>
</evidence>
<sequence length="801" mass="91627">MKKTFLSLCLLGLVSQGFAQENISYQVPSQAILELADYERVPSVLLNDNRSFMVLANRNTYKTLEELNQDEMRLAGVRFNPNNNISNEITYYTKLQVKDMKTDKISTVKNLPENAKISSMSFSPNNEKLAFLNIKAKSVELWYVDLKTATAHRLETLPLNAIVGTPYSWLKNSQGFLIKEVSTQRRPYIDKTEQLPSGPIVSTSSGKVSQNRTYQDLLKDPQDEANFENAMLSSLSYIDLNGKKTPFLKDDLYLSNQQSPDGNYWLISVLKKPFSYIVPLGRFPIEERVYDKQGNLVKVVYDKPLDEIRPKGFSSTRVGKRNINWRNDAPSTLYFVEALDGGDANKPADYRDEIYFWKAPFNENPTPIFKTKQRFNGIDWVNDRLALVSDSWYNTRNEKQYAIDPSNGNLIKVIQDRNYQDVYSDPGSLYKQKNQWGEYIVATDKGKAYLFGDGYTPKGQFPFVDEIDLKTFKTKRLYTSNLKGKKESLLTFSNFKNKDILTQIESPEDYPNYYVKSLKSKKSKALTEFKNPFEALKGVHKEVIHYKRNDGVDLTGTLYLPKNYDPKSGEKLPLLIWAYPAEYKSKSTAGQNKKNPNEFTYPYYGSFVYWVNKGYAVLDDASFPIIGEGTTEPNDTFIEQLVADGRAAIDAVDKLGYIDRNRVAVGGHSYGAFMTANLLTHSDDFKCGVARSGAYNRTLTPFGFQSEQRNYWDNPKLYNTMSPFMNANKMKKPLLLIHGDADNNSGTFTFQSIRYFQALKNLGAPVRLVLLPKESHGYRAKKSIMHVLWEQEKFLDDCLKK</sequence>
<dbReference type="OrthoDB" id="6388416at2"/>
<dbReference type="AlphaFoldDB" id="A0A410JR56"/>
<dbReference type="GO" id="GO:0004252">
    <property type="term" value="F:serine-type endopeptidase activity"/>
    <property type="evidence" value="ECO:0007669"/>
    <property type="project" value="TreeGrafter"/>
</dbReference>
<dbReference type="SUPFAM" id="SSF82171">
    <property type="entry name" value="DPP6 N-terminal domain-like"/>
    <property type="match status" value="1"/>
</dbReference>
<feature type="chain" id="PRO_5019376604" evidence="2">
    <location>
        <begin position="20"/>
        <end position="801"/>
    </location>
</feature>
<dbReference type="PANTHER" id="PTHR42776">
    <property type="entry name" value="SERINE PEPTIDASE S9 FAMILY MEMBER"/>
    <property type="match status" value="1"/>
</dbReference>
<dbReference type="Pfam" id="PF00326">
    <property type="entry name" value="Peptidase_S9"/>
    <property type="match status" value="1"/>
</dbReference>
<dbReference type="PANTHER" id="PTHR42776:SF28">
    <property type="entry name" value="GLUTAMYL ENDOPEPTIDASE, CHLOROPLASTIC-RELATED"/>
    <property type="match status" value="1"/>
</dbReference>
<proteinExistence type="predicted"/>
<feature type="domain" description="Peptidase S9 prolyl oligopeptidase catalytic" evidence="3">
    <location>
        <begin position="642"/>
        <end position="800"/>
    </location>
</feature>
<reference evidence="4 5" key="1">
    <citation type="submission" date="2019-01" db="EMBL/GenBank/DDBJ databases">
        <title>Whole Genome of Ornithobacterium rhinotracheale FARPER-174b.</title>
        <authorList>
            <person name="Tataje-Lavanda L.A."/>
            <person name="Montalvan A."/>
            <person name="Montesinos R."/>
            <person name="Zimic M."/>
            <person name="Fernandez-Sanchez M."/>
            <person name="Fernandez-Diaz M."/>
        </authorList>
    </citation>
    <scope>NUCLEOTIDE SEQUENCE [LARGE SCALE GENOMIC DNA]</scope>
    <source>
        <strain evidence="4 5">FARPER-174b</strain>
    </source>
</reference>
<dbReference type="GO" id="GO:0006508">
    <property type="term" value="P:proteolysis"/>
    <property type="evidence" value="ECO:0007669"/>
    <property type="project" value="InterPro"/>
</dbReference>
<name>A0A410JR56_ORNRH</name>
<dbReference type="RefSeq" id="WP_128501124.1">
    <property type="nucleotide sequence ID" value="NZ_CP035107.1"/>
</dbReference>
<dbReference type="InterPro" id="IPR029058">
    <property type="entry name" value="AB_hydrolase_fold"/>
</dbReference>
<protein>
    <submittedName>
        <fullName evidence="4">S9 family peptidase</fullName>
    </submittedName>
</protein>
<keyword evidence="2" id="KW-0732">Signal</keyword>
<dbReference type="EMBL" id="CP035107">
    <property type="protein sequence ID" value="QAR30643.1"/>
    <property type="molecule type" value="Genomic_DNA"/>
</dbReference>
<evidence type="ECO:0000256" key="2">
    <source>
        <dbReference type="SAM" id="SignalP"/>
    </source>
</evidence>
<dbReference type="Proteomes" id="UP000287701">
    <property type="component" value="Chromosome"/>
</dbReference>
<evidence type="ECO:0000256" key="1">
    <source>
        <dbReference type="ARBA" id="ARBA00022801"/>
    </source>
</evidence>
<keyword evidence="1" id="KW-0378">Hydrolase</keyword>
<dbReference type="SUPFAM" id="SSF53474">
    <property type="entry name" value="alpha/beta-Hydrolases"/>
    <property type="match status" value="1"/>
</dbReference>
<evidence type="ECO:0000313" key="5">
    <source>
        <dbReference type="Proteomes" id="UP000287701"/>
    </source>
</evidence>
<gene>
    <name evidence="4" type="ORF">EQP59_04420</name>
</gene>
<evidence type="ECO:0000313" key="4">
    <source>
        <dbReference type="EMBL" id="QAR30643.1"/>
    </source>
</evidence>